<dbReference type="InterPro" id="IPR003812">
    <property type="entry name" value="Fido"/>
</dbReference>
<evidence type="ECO:0000313" key="6">
    <source>
        <dbReference type="Proteomes" id="UP000270205"/>
    </source>
</evidence>
<dbReference type="EMBL" id="UYIV01000001">
    <property type="protein sequence ID" value="VDH04095.1"/>
    <property type="molecule type" value="Genomic_DNA"/>
</dbReference>
<name>A0A7Z8YNR3_9FLAO</name>
<evidence type="ECO:0000256" key="1">
    <source>
        <dbReference type="PIRSR" id="PIRSR640198-1"/>
    </source>
</evidence>
<feature type="domain" description="Fido" evidence="4">
    <location>
        <begin position="90"/>
        <end position="229"/>
    </location>
</feature>
<evidence type="ECO:0000256" key="2">
    <source>
        <dbReference type="PIRSR" id="PIRSR640198-2"/>
    </source>
</evidence>
<reference evidence="5 6" key="1">
    <citation type="submission" date="2018-11" db="EMBL/GenBank/DDBJ databases">
        <authorList>
            <consortium name="Pathogen Informatics"/>
        </authorList>
    </citation>
    <scope>NUCLEOTIDE SEQUENCE [LARGE SCALE GENOMIC DNA]</scope>
    <source>
        <strain evidence="5 6">NCTC12929</strain>
    </source>
</reference>
<evidence type="ECO:0000259" key="4">
    <source>
        <dbReference type="PROSITE" id="PS51459"/>
    </source>
</evidence>
<feature type="active site" evidence="1">
    <location>
        <position position="169"/>
    </location>
</feature>
<sequence>MNYQELDILNEKLNGYRANFSQKIAQALDIEYTHESNKIEGNTLTLRETAIVIEKGLTIGGKPLNDHLEAINHAQAIDYIKDLVKATNTITDRDILQIHALILQGIDRENAGRYRSVPVMISGSKHTPPPPYVVPEKMQEMMDFYNENMETMHPVELASEMHERLVYIHPFADGNGRTARLLMNLILLQNGYPIAILKGDTENRLKYYEALETASITGDKTPFKNFIKEVLTQTINRILEVVE</sequence>
<feature type="site" description="Important for autoinhibition of adenylyltransferase activity" evidence="3">
    <location>
        <position position="40"/>
    </location>
</feature>
<dbReference type="Proteomes" id="UP000270205">
    <property type="component" value="Unassembled WGS sequence"/>
</dbReference>
<keyword evidence="2" id="KW-0067">ATP-binding</keyword>
<dbReference type="SUPFAM" id="SSF140931">
    <property type="entry name" value="Fic-like"/>
    <property type="match status" value="1"/>
</dbReference>
<organism evidence="5 6">
    <name type="scientific">Bergeyella zoohelcum</name>
    <dbReference type="NCBI Taxonomy" id="1015"/>
    <lineage>
        <taxon>Bacteria</taxon>
        <taxon>Pseudomonadati</taxon>
        <taxon>Bacteroidota</taxon>
        <taxon>Flavobacteriia</taxon>
        <taxon>Flavobacteriales</taxon>
        <taxon>Weeksellaceae</taxon>
        <taxon>Bergeyella</taxon>
    </lineage>
</organism>
<dbReference type="PROSITE" id="PS51459">
    <property type="entry name" value="FIDO"/>
    <property type="match status" value="1"/>
</dbReference>
<dbReference type="AlphaFoldDB" id="A0A7Z8YNR3"/>
<proteinExistence type="predicted"/>
<dbReference type="Pfam" id="PF02661">
    <property type="entry name" value="Fic"/>
    <property type="match status" value="1"/>
</dbReference>
<protein>
    <submittedName>
        <fullName evidence="5">Cell filamentation protein Fic</fullName>
    </submittedName>
</protein>
<comment type="caution">
    <text evidence="5">The sequence shown here is derived from an EMBL/GenBank/DDBJ whole genome shotgun (WGS) entry which is preliminary data.</text>
</comment>
<dbReference type="InterPro" id="IPR036597">
    <property type="entry name" value="Fido-like_dom_sf"/>
</dbReference>
<dbReference type="GO" id="GO:0005524">
    <property type="term" value="F:ATP binding"/>
    <property type="evidence" value="ECO:0007669"/>
    <property type="project" value="UniProtKB-KW"/>
</dbReference>
<dbReference type="InterPro" id="IPR040198">
    <property type="entry name" value="Fido_containing"/>
</dbReference>
<keyword evidence="2" id="KW-0547">Nucleotide-binding</keyword>
<feature type="binding site" evidence="2">
    <location>
        <begin position="173"/>
        <end position="180"/>
    </location>
    <ligand>
        <name>ATP</name>
        <dbReference type="ChEBI" id="CHEBI:30616"/>
    </ligand>
</feature>
<evidence type="ECO:0000313" key="5">
    <source>
        <dbReference type="EMBL" id="VDH04095.1"/>
    </source>
</evidence>
<dbReference type="Gene3D" id="1.10.3290.10">
    <property type="entry name" value="Fido-like domain"/>
    <property type="match status" value="1"/>
</dbReference>
<evidence type="ECO:0000256" key="3">
    <source>
        <dbReference type="PIRSR" id="PIRSR640198-3"/>
    </source>
</evidence>
<dbReference type="RefSeq" id="WP_125151214.1">
    <property type="nucleotide sequence ID" value="NZ_UYIV01000001.1"/>
</dbReference>
<accession>A0A7Z8YNR3</accession>
<dbReference type="PANTHER" id="PTHR13504">
    <property type="entry name" value="FIDO DOMAIN-CONTAINING PROTEIN DDB_G0283145"/>
    <property type="match status" value="1"/>
</dbReference>
<feature type="binding site" evidence="2">
    <location>
        <begin position="207"/>
        <end position="208"/>
    </location>
    <ligand>
        <name>ATP</name>
        <dbReference type="ChEBI" id="CHEBI:30616"/>
    </ligand>
</feature>
<dbReference type="PANTHER" id="PTHR13504:SF38">
    <property type="entry name" value="FIDO DOMAIN-CONTAINING PROTEIN"/>
    <property type="match status" value="1"/>
</dbReference>
<gene>
    <name evidence="5" type="primary">ibpA</name>
    <name evidence="5" type="ORF">NCTC12929_01273</name>
</gene>